<comment type="caution">
    <text evidence="1">The sequence shown here is derived from an EMBL/GenBank/DDBJ whole genome shotgun (WGS) entry which is preliminary data.</text>
</comment>
<reference evidence="1 2" key="1">
    <citation type="journal article" date="2016" name="Nat. Commun.">
        <title>Thousands of microbial genomes shed light on interconnected biogeochemical processes in an aquifer system.</title>
        <authorList>
            <person name="Anantharaman K."/>
            <person name="Brown C.T."/>
            <person name="Hug L.A."/>
            <person name="Sharon I."/>
            <person name="Castelle C.J."/>
            <person name="Probst A.J."/>
            <person name="Thomas B.C."/>
            <person name="Singh A."/>
            <person name="Wilkins M.J."/>
            <person name="Karaoz U."/>
            <person name="Brodie E.L."/>
            <person name="Williams K.H."/>
            <person name="Hubbard S.S."/>
            <person name="Banfield J.F."/>
        </authorList>
    </citation>
    <scope>NUCLEOTIDE SEQUENCE [LARGE SCALE GENOMIC DNA]</scope>
</reference>
<organism evidence="1 2">
    <name type="scientific">Candidatus Kaiserbacteria bacterium RIFCSPHIGHO2_01_FULL_54_36b</name>
    <dbReference type="NCBI Taxonomy" id="1798483"/>
    <lineage>
        <taxon>Bacteria</taxon>
        <taxon>Candidatus Kaiseribacteriota</taxon>
    </lineage>
</organism>
<evidence type="ECO:0000313" key="2">
    <source>
        <dbReference type="Proteomes" id="UP000176445"/>
    </source>
</evidence>
<evidence type="ECO:0000313" key="1">
    <source>
        <dbReference type="EMBL" id="OGG50373.1"/>
    </source>
</evidence>
<accession>A0A1F6CMB8</accession>
<proteinExistence type="predicted"/>
<dbReference type="EMBL" id="MFKW01000052">
    <property type="protein sequence ID" value="OGG50373.1"/>
    <property type="molecule type" value="Genomic_DNA"/>
</dbReference>
<dbReference type="Proteomes" id="UP000176445">
    <property type="component" value="Unassembled WGS sequence"/>
</dbReference>
<dbReference type="AlphaFoldDB" id="A0A1F6CMB8"/>
<gene>
    <name evidence="1" type="ORF">A2704_05525</name>
</gene>
<name>A0A1F6CMB8_9BACT</name>
<protein>
    <submittedName>
        <fullName evidence="1">Uncharacterized protein</fullName>
    </submittedName>
</protein>
<sequence>MKDGDLLRGLTGTREDVKTVVETIAQRVDPKSQPRDYADAIYGAVKRFVGQNDLSTALAIVEVSGSNDVSPALHMIGQKYASKKDFVSVRKILENEKLTSIQAKGLLSGLIFSFYDLKRDSPEHKHILDLMSLERFDSDDRLTLEVDLNDVLNRSAASES</sequence>